<dbReference type="PROSITE" id="PS51257">
    <property type="entry name" value="PROKAR_LIPOPROTEIN"/>
    <property type="match status" value="1"/>
</dbReference>
<accession>A0A5B7H2A6</accession>
<evidence type="ECO:0000313" key="3">
    <source>
        <dbReference type="Proteomes" id="UP000324222"/>
    </source>
</evidence>
<organism evidence="2 3">
    <name type="scientific">Portunus trituberculatus</name>
    <name type="common">Swimming crab</name>
    <name type="synonym">Neptunus trituberculatus</name>
    <dbReference type="NCBI Taxonomy" id="210409"/>
    <lineage>
        <taxon>Eukaryota</taxon>
        <taxon>Metazoa</taxon>
        <taxon>Ecdysozoa</taxon>
        <taxon>Arthropoda</taxon>
        <taxon>Crustacea</taxon>
        <taxon>Multicrustacea</taxon>
        <taxon>Malacostraca</taxon>
        <taxon>Eumalacostraca</taxon>
        <taxon>Eucarida</taxon>
        <taxon>Decapoda</taxon>
        <taxon>Pleocyemata</taxon>
        <taxon>Brachyura</taxon>
        <taxon>Eubrachyura</taxon>
        <taxon>Portunoidea</taxon>
        <taxon>Portunidae</taxon>
        <taxon>Portuninae</taxon>
        <taxon>Portunus</taxon>
    </lineage>
</organism>
<reference evidence="2 3" key="1">
    <citation type="submission" date="2019-05" db="EMBL/GenBank/DDBJ databases">
        <title>Another draft genome of Portunus trituberculatus and its Hox gene families provides insights of decapod evolution.</title>
        <authorList>
            <person name="Jeong J.-H."/>
            <person name="Song I."/>
            <person name="Kim S."/>
            <person name="Choi T."/>
            <person name="Kim D."/>
            <person name="Ryu S."/>
            <person name="Kim W."/>
        </authorList>
    </citation>
    <scope>NUCLEOTIDE SEQUENCE [LARGE SCALE GENOMIC DNA]</scope>
    <source>
        <tissue evidence="2">Muscle</tissue>
    </source>
</reference>
<evidence type="ECO:0000256" key="1">
    <source>
        <dbReference type="SAM" id="MobiDB-lite"/>
    </source>
</evidence>
<gene>
    <name evidence="2" type="ORF">E2C01_058179</name>
</gene>
<dbReference type="Proteomes" id="UP000324222">
    <property type="component" value="Unassembled WGS sequence"/>
</dbReference>
<protein>
    <submittedName>
        <fullName evidence="2">Uncharacterized protein</fullName>
    </submittedName>
</protein>
<proteinExistence type="predicted"/>
<feature type="region of interest" description="Disordered" evidence="1">
    <location>
        <begin position="76"/>
        <end position="101"/>
    </location>
</feature>
<sequence>MFCSRPSGPAAHVAAAASCRRRHKPHALRASPHRAHRRPHAHGPAGWRERPGTQPSPAGEGEECLLPQVGAQVAPHGMVPSAAWQDRTGRRGALQSSTPGRGRALCCAEVLRTSNQTLRRGSARQVSAKQHNYFDRLYFYTSP</sequence>
<dbReference type="EMBL" id="VSRR010021604">
    <property type="protein sequence ID" value="MPC64069.1"/>
    <property type="molecule type" value="Genomic_DNA"/>
</dbReference>
<dbReference type="OrthoDB" id="7676799at2759"/>
<feature type="region of interest" description="Disordered" evidence="1">
    <location>
        <begin position="14"/>
        <end position="62"/>
    </location>
</feature>
<feature type="compositionally biased region" description="Basic residues" evidence="1">
    <location>
        <begin position="19"/>
        <end position="41"/>
    </location>
</feature>
<name>A0A5B7H2A6_PORTR</name>
<keyword evidence="3" id="KW-1185">Reference proteome</keyword>
<comment type="caution">
    <text evidence="2">The sequence shown here is derived from an EMBL/GenBank/DDBJ whole genome shotgun (WGS) entry which is preliminary data.</text>
</comment>
<dbReference type="AlphaFoldDB" id="A0A5B7H2A6"/>
<evidence type="ECO:0000313" key="2">
    <source>
        <dbReference type="EMBL" id="MPC64069.1"/>
    </source>
</evidence>